<evidence type="ECO:0000256" key="3">
    <source>
        <dbReference type="ARBA" id="ARBA00022833"/>
    </source>
</evidence>
<feature type="domain" description="Phorbol-ester/DAG-type" evidence="4">
    <location>
        <begin position="66"/>
        <end position="117"/>
    </location>
</feature>
<dbReference type="Pfam" id="PF03107">
    <property type="entry name" value="C1_2"/>
    <property type="match status" value="3"/>
</dbReference>
<dbReference type="Gene3D" id="3.30.60.20">
    <property type="match status" value="1"/>
</dbReference>
<dbReference type="InterPro" id="IPR004146">
    <property type="entry name" value="DC1"/>
</dbReference>
<dbReference type="PANTHER" id="PTHR32410:SF154">
    <property type="entry name" value="CHP-RICH ZINC FINGER PROTEIN-LIKE-RELATED"/>
    <property type="match status" value="1"/>
</dbReference>
<evidence type="ECO:0000256" key="1">
    <source>
        <dbReference type="ARBA" id="ARBA00022723"/>
    </source>
</evidence>
<protein>
    <recommendedName>
        <fullName evidence="4">Phorbol-ester/DAG-type domain-containing protein</fullName>
    </recommendedName>
</protein>
<keyword evidence="3" id="KW-0862">Zinc</keyword>
<dbReference type="InterPro" id="IPR046349">
    <property type="entry name" value="C1-like_sf"/>
</dbReference>
<dbReference type="InterPro" id="IPR002219">
    <property type="entry name" value="PKC_DAG/PE"/>
</dbReference>
<dbReference type="Proteomes" id="UP000682877">
    <property type="component" value="Chromosome 6"/>
</dbReference>
<dbReference type="EMBL" id="LR999456">
    <property type="protein sequence ID" value="CAE6141884.1"/>
    <property type="molecule type" value="Genomic_DNA"/>
</dbReference>
<evidence type="ECO:0000313" key="6">
    <source>
        <dbReference type="Proteomes" id="UP000682877"/>
    </source>
</evidence>
<sequence length="406" mass="46867">MDSEGVLIPLIHEHLVMPWNNLRRGDCCGRFEAISDGYYCKTCDFFFHKKCAHESSEYIEHPSHPNHTLQLLSLSTIGRSNRCDLCGRFIADPVFYRCEICDFDVDRYCAKYPPPEVIDISETHHHKLILLKEKIEFNCDAKCGEIGDGFPYKCLECDLSFHVDCVWHPPEVNHPLEVNHSYHPWHPLKLHTGQPPDYSDGTCRLCANDNTIQHFSHKEHYLRLHVNGVLCDDNKRCKACTYPICLQSFYGCLDCDFILHQNCAGFLRMKWHVLHNERLTLVTNKAEVFECYACSRISNGFRYQHEDTTFDVQCGSVSEPFFHPSHPNHPLYNISLIGEFEICNGCKKHRYDVLRCIEDDCNFFLCFKCATLPQVVKHRVDNHPLSLCYGEKASAGVSCVAFFLSS</sequence>
<dbReference type="AlphaFoldDB" id="A0A8S2ALT4"/>
<reference evidence="5" key="1">
    <citation type="submission" date="2021-01" db="EMBL/GenBank/DDBJ databases">
        <authorList>
            <person name="Bezrukov I."/>
        </authorList>
    </citation>
    <scope>NUCLEOTIDE SEQUENCE</scope>
</reference>
<evidence type="ECO:0000313" key="5">
    <source>
        <dbReference type="EMBL" id="CAE6141884.1"/>
    </source>
</evidence>
<dbReference type="GO" id="GO:0046872">
    <property type="term" value="F:metal ion binding"/>
    <property type="evidence" value="ECO:0007669"/>
    <property type="project" value="UniProtKB-KW"/>
</dbReference>
<organism evidence="5 6">
    <name type="scientific">Arabidopsis arenosa</name>
    <name type="common">Sand rock-cress</name>
    <name type="synonym">Cardaminopsis arenosa</name>
    <dbReference type="NCBI Taxonomy" id="38785"/>
    <lineage>
        <taxon>Eukaryota</taxon>
        <taxon>Viridiplantae</taxon>
        <taxon>Streptophyta</taxon>
        <taxon>Embryophyta</taxon>
        <taxon>Tracheophyta</taxon>
        <taxon>Spermatophyta</taxon>
        <taxon>Magnoliopsida</taxon>
        <taxon>eudicotyledons</taxon>
        <taxon>Gunneridae</taxon>
        <taxon>Pentapetalae</taxon>
        <taxon>rosids</taxon>
        <taxon>malvids</taxon>
        <taxon>Brassicales</taxon>
        <taxon>Brassicaceae</taxon>
        <taxon>Camelineae</taxon>
        <taxon>Arabidopsis</taxon>
    </lineage>
</organism>
<dbReference type="InterPro" id="IPR053192">
    <property type="entry name" value="Vacuole_Formation_Reg"/>
</dbReference>
<keyword evidence="1" id="KW-0479">Metal-binding</keyword>
<keyword evidence="6" id="KW-1185">Reference proteome</keyword>
<proteinExistence type="predicted"/>
<keyword evidence="2" id="KW-0677">Repeat</keyword>
<evidence type="ECO:0000259" key="4">
    <source>
        <dbReference type="PROSITE" id="PS50081"/>
    </source>
</evidence>
<evidence type="ECO:0000256" key="2">
    <source>
        <dbReference type="ARBA" id="ARBA00022737"/>
    </source>
</evidence>
<gene>
    <name evidence="5" type="ORF">AARE701A_LOCUS17099</name>
</gene>
<dbReference type="PANTHER" id="PTHR32410">
    <property type="entry name" value="CYSTEINE/HISTIDINE-RICH C1 DOMAIN FAMILY PROTEIN"/>
    <property type="match status" value="1"/>
</dbReference>
<name>A0A8S2ALT4_ARAAE</name>
<dbReference type="PROSITE" id="PS50081">
    <property type="entry name" value="ZF_DAG_PE_2"/>
    <property type="match status" value="1"/>
</dbReference>
<accession>A0A8S2ALT4</accession>
<dbReference type="SUPFAM" id="SSF57889">
    <property type="entry name" value="Cysteine-rich domain"/>
    <property type="match status" value="4"/>
</dbReference>